<evidence type="ECO:0000256" key="3">
    <source>
        <dbReference type="ARBA" id="ARBA00009843"/>
    </source>
</evidence>
<dbReference type="Pfam" id="PF03600">
    <property type="entry name" value="CitMHS"/>
    <property type="match status" value="1"/>
</dbReference>
<evidence type="ECO:0000313" key="13">
    <source>
        <dbReference type="Proteomes" id="UP000596145"/>
    </source>
</evidence>
<feature type="transmembrane region" description="Helical" evidence="10">
    <location>
        <begin position="71"/>
        <end position="94"/>
    </location>
</feature>
<evidence type="ECO:0000256" key="5">
    <source>
        <dbReference type="ARBA" id="ARBA00022475"/>
    </source>
</evidence>
<protein>
    <recommendedName>
        <fullName evidence="11">Citrate transporter-like domain-containing protein</fullName>
    </recommendedName>
</protein>
<feature type="domain" description="Citrate transporter-like" evidence="11">
    <location>
        <begin position="4"/>
        <end position="287"/>
    </location>
</feature>
<comment type="subcellular location">
    <subcellularLocation>
        <location evidence="1">Cell membrane</location>
        <topology evidence="1">Multi-pass membrane protein</topology>
    </subcellularLocation>
</comment>
<dbReference type="InterPro" id="IPR004680">
    <property type="entry name" value="Cit_transptr-like_dom"/>
</dbReference>
<evidence type="ECO:0000259" key="11">
    <source>
        <dbReference type="Pfam" id="PF03600"/>
    </source>
</evidence>
<reference evidence="12 13" key="1">
    <citation type="submission" date="2020-12" db="EMBL/GenBank/DDBJ databases">
        <title>FDA dAtabase for Regulatory Grade micrObial Sequences (FDA-ARGOS): Supporting development and validation of Infectious Disease Dx tests.</title>
        <authorList>
            <person name="Sproer C."/>
            <person name="Gronow S."/>
            <person name="Severitt S."/>
            <person name="Schroder I."/>
            <person name="Tallon L."/>
            <person name="Sadzewicz L."/>
            <person name="Zhao X."/>
            <person name="Boylan J."/>
            <person name="Ott S."/>
            <person name="Bowen H."/>
            <person name="Vavikolanu K."/>
            <person name="Mehta A."/>
            <person name="Aluvathingal J."/>
            <person name="Nadendla S."/>
            <person name="Lowell S."/>
            <person name="Myers T."/>
            <person name="Yan Y."/>
            <person name="Sichtig H."/>
        </authorList>
    </citation>
    <scope>NUCLEOTIDE SEQUENCE [LARGE SCALE GENOMIC DNA]</scope>
    <source>
        <strain evidence="12 13">FDAARGOS_1053</strain>
    </source>
</reference>
<dbReference type="OrthoDB" id="9774335at2"/>
<evidence type="ECO:0000256" key="9">
    <source>
        <dbReference type="ARBA" id="ARBA00023136"/>
    </source>
</evidence>
<keyword evidence="8 10" id="KW-1133">Transmembrane helix</keyword>
<feature type="transmembrane region" description="Helical" evidence="10">
    <location>
        <begin position="188"/>
        <end position="217"/>
    </location>
</feature>
<feature type="transmembrane region" description="Helical" evidence="10">
    <location>
        <begin position="106"/>
        <end position="124"/>
    </location>
</feature>
<evidence type="ECO:0000256" key="8">
    <source>
        <dbReference type="ARBA" id="ARBA00022989"/>
    </source>
</evidence>
<dbReference type="RefSeq" id="WP_005388382.1">
    <property type="nucleotide sequence ID" value="NZ_CP066007.1"/>
</dbReference>
<gene>
    <name evidence="12" type="ORF">I6I10_03895</name>
</gene>
<feature type="transmembrane region" description="Helical" evidence="10">
    <location>
        <begin position="32"/>
        <end position="59"/>
    </location>
</feature>
<evidence type="ECO:0000313" key="12">
    <source>
        <dbReference type="EMBL" id="QQB47061.1"/>
    </source>
</evidence>
<keyword evidence="7" id="KW-0059">Arsenical resistance</keyword>
<dbReference type="AlphaFoldDB" id="A0A7T4EGP8"/>
<evidence type="ECO:0000256" key="6">
    <source>
        <dbReference type="ARBA" id="ARBA00022692"/>
    </source>
</evidence>
<dbReference type="GeneID" id="92761135"/>
<feature type="transmembrane region" description="Helical" evidence="10">
    <location>
        <begin position="224"/>
        <end position="243"/>
    </location>
</feature>
<evidence type="ECO:0000256" key="2">
    <source>
        <dbReference type="ARBA" id="ARBA00006433"/>
    </source>
</evidence>
<evidence type="ECO:0000256" key="4">
    <source>
        <dbReference type="ARBA" id="ARBA00022448"/>
    </source>
</evidence>
<dbReference type="Proteomes" id="UP000596145">
    <property type="component" value="Chromosome"/>
</dbReference>
<feature type="transmembrane region" description="Helical" evidence="10">
    <location>
        <begin position="295"/>
        <end position="319"/>
    </location>
</feature>
<keyword evidence="4" id="KW-0813">Transport</keyword>
<evidence type="ECO:0000256" key="1">
    <source>
        <dbReference type="ARBA" id="ARBA00004651"/>
    </source>
</evidence>
<keyword evidence="5" id="KW-1003">Cell membrane</keyword>
<dbReference type="EMBL" id="CP066007">
    <property type="protein sequence ID" value="QQB47061.1"/>
    <property type="molecule type" value="Genomic_DNA"/>
</dbReference>
<organism evidence="12 13">
    <name type="scientific">Corynebacterium glucuronolyticum</name>
    <dbReference type="NCBI Taxonomy" id="39791"/>
    <lineage>
        <taxon>Bacteria</taxon>
        <taxon>Bacillati</taxon>
        <taxon>Actinomycetota</taxon>
        <taxon>Actinomycetes</taxon>
        <taxon>Mycobacteriales</taxon>
        <taxon>Corynebacteriaceae</taxon>
        <taxon>Corynebacterium</taxon>
    </lineage>
</organism>
<accession>A0A7T4EGP8</accession>
<dbReference type="PANTHER" id="PTHR43302:SF5">
    <property type="entry name" value="TRANSPORTER ARSB-RELATED"/>
    <property type="match status" value="1"/>
</dbReference>
<sequence>MLKKVTAVLVLLCVALMGTLSPVSVFMRTWPVLLFLLIMTAVSAVLDQHGVFDGVAAWLVRRTDGRPALAFGFLCFVVTTILSLDTTIVLLTPVALTLAKRGRVSALPYLFITVWVANTGSLLLPVSNLTNLLAQQEAGLTAIEFMAVMALPQLFVLVVVALVFVLFFRKQVVPVSAFTAPPVRFTPYALAIGAFTVAILLGVAPWIAAAGLLAILLAIRPVPFVRALPWTMALFALALFILMDGISMDVLAPLIELPPFTQQVAFAAAGAGLANLTNNLPAYLALETMAPTVPLLIGVNAGPLITPWASLANLLWMTLAAAKGVRIPLRLFIASGLVLVPLVIVAGCLGLQVLG</sequence>
<comment type="similarity">
    <text evidence="2">Belongs to the ArsB family.</text>
</comment>
<dbReference type="PANTHER" id="PTHR43302">
    <property type="entry name" value="TRANSPORTER ARSB-RELATED"/>
    <property type="match status" value="1"/>
</dbReference>
<keyword evidence="6 10" id="KW-0812">Transmembrane</keyword>
<keyword evidence="9 10" id="KW-0472">Membrane</keyword>
<dbReference type="GO" id="GO:0015105">
    <property type="term" value="F:arsenite transmembrane transporter activity"/>
    <property type="evidence" value="ECO:0007669"/>
    <property type="project" value="InterPro"/>
</dbReference>
<name>A0A7T4EGP8_9CORY</name>
<dbReference type="PRINTS" id="PR00758">
    <property type="entry name" value="ARSENICPUMP"/>
</dbReference>
<proteinExistence type="inferred from homology"/>
<dbReference type="GO" id="GO:0046685">
    <property type="term" value="P:response to arsenic-containing substance"/>
    <property type="evidence" value="ECO:0007669"/>
    <property type="project" value="UniProtKB-KW"/>
</dbReference>
<evidence type="ECO:0000256" key="7">
    <source>
        <dbReference type="ARBA" id="ARBA00022849"/>
    </source>
</evidence>
<evidence type="ECO:0000256" key="10">
    <source>
        <dbReference type="SAM" id="Phobius"/>
    </source>
</evidence>
<feature type="transmembrane region" description="Helical" evidence="10">
    <location>
        <begin position="331"/>
        <end position="354"/>
    </location>
</feature>
<comment type="similarity">
    <text evidence="3">Belongs to the CitM (TC 2.A.11) transporter family.</text>
</comment>
<dbReference type="InterPro" id="IPR000802">
    <property type="entry name" value="Arsenical_pump_ArsB"/>
</dbReference>
<feature type="transmembrane region" description="Helical" evidence="10">
    <location>
        <begin position="145"/>
        <end position="168"/>
    </location>
</feature>
<dbReference type="GO" id="GO:0005886">
    <property type="term" value="C:plasma membrane"/>
    <property type="evidence" value="ECO:0007669"/>
    <property type="project" value="UniProtKB-SubCell"/>
</dbReference>